<evidence type="ECO:0000313" key="3">
    <source>
        <dbReference type="Proteomes" id="UP001497453"/>
    </source>
</evidence>
<feature type="compositionally biased region" description="Polar residues" evidence="1">
    <location>
        <begin position="242"/>
        <end position="258"/>
    </location>
</feature>
<name>A0ABP1E1H0_9APHY</name>
<evidence type="ECO:0000256" key="1">
    <source>
        <dbReference type="SAM" id="MobiDB-lite"/>
    </source>
</evidence>
<protein>
    <submittedName>
        <fullName evidence="2">Uncharacterized protein</fullName>
    </submittedName>
</protein>
<organism evidence="2 3">
    <name type="scientific">Somion occarium</name>
    <dbReference type="NCBI Taxonomy" id="3059160"/>
    <lineage>
        <taxon>Eukaryota</taxon>
        <taxon>Fungi</taxon>
        <taxon>Dikarya</taxon>
        <taxon>Basidiomycota</taxon>
        <taxon>Agaricomycotina</taxon>
        <taxon>Agaricomycetes</taxon>
        <taxon>Polyporales</taxon>
        <taxon>Cerrenaceae</taxon>
        <taxon>Somion</taxon>
    </lineage>
</organism>
<reference evidence="3" key="1">
    <citation type="submission" date="2024-04" db="EMBL/GenBank/DDBJ databases">
        <authorList>
            <person name="Shaw F."/>
            <person name="Minotto A."/>
        </authorList>
    </citation>
    <scope>NUCLEOTIDE SEQUENCE [LARGE SCALE GENOMIC DNA]</scope>
</reference>
<gene>
    <name evidence="2" type="ORF">GFSPODELE1_LOCUS9543</name>
</gene>
<feature type="compositionally biased region" description="Low complexity" evidence="1">
    <location>
        <begin position="30"/>
        <end position="44"/>
    </location>
</feature>
<feature type="region of interest" description="Disordered" evidence="1">
    <location>
        <begin position="242"/>
        <end position="341"/>
    </location>
</feature>
<feature type="compositionally biased region" description="Low complexity" evidence="1">
    <location>
        <begin position="466"/>
        <end position="484"/>
    </location>
</feature>
<evidence type="ECO:0000313" key="2">
    <source>
        <dbReference type="EMBL" id="CAL1713915.1"/>
    </source>
</evidence>
<feature type="compositionally biased region" description="Basic residues" evidence="1">
    <location>
        <begin position="509"/>
        <end position="520"/>
    </location>
</feature>
<proteinExistence type="predicted"/>
<dbReference type="Proteomes" id="UP001497453">
    <property type="component" value="Chromosome 8"/>
</dbReference>
<feature type="compositionally biased region" description="Low complexity" evidence="1">
    <location>
        <begin position="282"/>
        <end position="293"/>
    </location>
</feature>
<feature type="region of interest" description="Disordered" evidence="1">
    <location>
        <begin position="463"/>
        <end position="520"/>
    </location>
</feature>
<feature type="region of interest" description="Disordered" evidence="1">
    <location>
        <begin position="1"/>
        <end position="104"/>
    </location>
</feature>
<sequence length="520" mass="56454">MDSSEPLRGFINSKTEDVNSTGKPLRLSMSSYSPSLPELTSSSESSEDPNAHLEYIHAFPKSSMDCSECESDSTPKSTDANSFGPLGPNPSYISPTTPLDTQDDTQDIPLVSMKLLRELPPLVKSERSEYNESTSEARDYSSSVMLRFRGSSWNCASVFCDTGYSEVPTLKDLGVEPAVQTTSEDTTCFPLDLGRTSVHDACGPVDLAPLRPAMSSYDSSSSNCASSSWTADADIFGSGSSQGCNSGFSTPSQDTIESSPLPHEPKISSLAGASHKPNIVVSNSEMSSSPNLSDIGNSVTPALKHEEPPVEPPRKRSRRDKTSCTPNNTSTRRSQRHKEQYYPLGPRHLEYDYDQAVKELNAATVRAVYAMGFQPRKRTSMRGPSTRSRTTSISESPADTPSVADILAKKFPDVEWARRMVDAADCKLQEALARGETWENTAVSVSTVSISVDLPTRLPRFPPFDSDPSVCPQSSASSSSSTRSGRCCTAATSMQPTVASTVELDNASRKTRTRKRRRED</sequence>
<feature type="compositionally biased region" description="Basic and acidic residues" evidence="1">
    <location>
        <begin position="303"/>
        <end position="314"/>
    </location>
</feature>
<feature type="compositionally biased region" description="Polar residues" evidence="1">
    <location>
        <begin position="323"/>
        <end position="332"/>
    </location>
</feature>
<accession>A0ABP1E1H0</accession>
<keyword evidence="3" id="KW-1185">Reference proteome</keyword>
<feature type="compositionally biased region" description="Polar residues" evidence="1">
    <location>
        <begin position="490"/>
        <end position="500"/>
    </location>
</feature>
<feature type="region of interest" description="Disordered" evidence="1">
    <location>
        <begin position="377"/>
        <end position="399"/>
    </location>
</feature>
<feature type="compositionally biased region" description="Low complexity" evidence="1">
    <location>
        <begin position="381"/>
        <end position="396"/>
    </location>
</feature>
<dbReference type="EMBL" id="OZ037951">
    <property type="protein sequence ID" value="CAL1713915.1"/>
    <property type="molecule type" value="Genomic_DNA"/>
</dbReference>